<dbReference type="GO" id="GO:0007064">
    <property type="term" value="P:mitotic sister chromatid cohesion"/>
    <property type="evidence" value="ECO:0007669"/>
    <property type="project" value="InterPro"/>
</dbReference>
<keyword evidence="6" id="KW-0802">TPR repeat</keyword>
<dbReference type="FunFam" id="1.25.40.10:FF:000373">
    <property type="entry name" value="MAU2 chromatid cohesion factor homolog"/>
    <property type="match status" value="1"/>
</dbReference>
<keyword evidence="9" id="KW-0131">Cell cycle</keyword>
<organism evidence="12 13">
    <name type="scientific">Bemisia tabaci</name>
    <name type="common">Sweetpotato whitefly</name>
    <name type="synonym">Aleurodes tabaci</name>
    <dbReference type="NCBI Taxonomy" id="7038"/>
    <lineage>
        <taxon>Eukaryota</taxon>
        <taxon>Metazoa</taxon>
        <taxon>Ecdysozoa</taxon>
        <taxon>Arthropoda</taxon>
        <taxon>Hexapoda</taxon>
        <taxon>Insecta</taxon>
        <taxon>Pterygota</taxon>
        <taxon>Neoptera</taxon>
        <taxon>Paraneoptera</taxon>
        <taxon>Hemiptera</taxon>
        <taxon>Sternorrhyncha</taxon>
        <taxon>Aleyrodoidea</taxon>
        <taxon>Aleyrodidae</taxon>
        <taxon>Aleyrodinae</taxon>
        <taxon>Bemisia</taxon>
    </lineage>
</organism>
<dbReference type="EMBL" id="OU963862">
    <property type="protein sequence ID" value="CAH0382248.1"/>
    <property type="molecule type" value="Genomic_DNA"/>
</dbReference>
<dbReference type="GO" id="GO:0051301">
    <property type="term" value="P:cell division"/>
    <property type="evidence" value="ECO:0007669"/>
    <property type="project" value="UniProtKB-KW"/>
</dbReference>
<comment type="subcellular location">
    <subcellularLocation>
        <location evidence="1">Nucleus</location>
        <location evidence="1">Nucleoplasm</location>
    </subcellularLocation>
</comment>
<comment type="similarity">
    <text evidence="2">Belongs to the SCC4/mau-2 family.</text>
</comment>
<dbReference type="Gene3D" id="1.25.40.10">
    <property type="entry name" value="Tetratricopeptide repeat domain"/>
    <property type="match status" value="2"/>
</dbReference>
<reference evidence="12" key="1">
    <citation type="submission" date="2021-12" db="EMBL/GenBank/DDBJ databases">
        <authorList>
            <person name="King R."/>
        </authorList>
    </citation>
    <scope>NUCLEOTIDE SEQUENCE</scope>
</reference>
<keyword evidence="4" id="KW-0132">Cell division</keyword>
<protein>
    <recommendedName>
        <fullName evidence="3">MAU2 chromatid cohesion factor homolog</fullName>
    </recommendedName>
    <alternativeName>
        <fullName evidence="11">Cohesin loading complex subunit SCC4 homolog</fullName>
    </alternativeName>
</protein>
<keyword evidence="7" id="KW-0159">Chromosome partition</keyword>
<dbReference type="AlphaFoldDB" id="A0A9P0EZR1"/>
<evidence type="ECO:0000256" key="9">
    <source>
        <dbReference type="ARBA" id="ARBA00023306"/>
    </source>
</evidence>
<evidence type="ECO:0000256" key="6">
    <source>
        <dbReference type="ARBA" id="ARBA00022803"/>
    </source>
</evidence>
<gene>
    <name evidence="12" type="ORF">BEMITA_LOCUS1813</name>
</gene>
<name>A0A9P0EZR1_BEMTA</name>
<dbReference type="GO" id="GO:0005654">
    <property type="term" value="C:nucleoplasm"/>
    <property type="evidence" value="ECO:0007669"/>
    <property type="project" value="UniProtKB-SubCell"/>
</dbReference>
<keyword evidence="13" id="KW-1185">Reference proteome</keyword>
<evidence type="ECO:0000256" key="11">
    <source>
        <dbReference type="ARBA" id="ARBA00030523"/>
    </source>
</evidence>
<evidence type="ECO:0000313" key="13">
    <source>
        <dbReference type="Proteomes" id="UP001152759"/>
    </source>
</evidence>
<dbReference type="Proteomes" id="UP001152759">
    <property type="component" value="Chromosome 1"/>
</dbReference>
<dbReference type="GO" id="GO:0007059">
    <property type="term" value="P:chromosome segregation"/>
    <property type="evidence" value="ECO:0007669"/>
    <property type="project" value="UniProtKB-KW"/>
</dbReference>
<dbReference type="InterPro" id="IPR019440">
    <property type="entry name" value="MAU2"/>
</dbReference>
<evidence type="ECO:0000256" key="1">
    <source>
        <dbReference type="ARBA" id="ARBA00004642"/>
    </source>
</evidence>
<evidence type="ECO:0000256" key="5">
    <source>
        <dbReference type="ARBA" id="ARBA00022776"/>
    </source>
</evidence>
<keyword evidence="8" id="KW-0539">Nucleus</keyword>
<evidence type="ECO:0000256" key="2">
    <source>
        <dbReference type="ARBA" id="ARBA00008585"/>
    </source>
</evidence>
<dbReference type="InterPro" id="IPR011990">
    <property type="entry name" value="TPR-like_helical_dom_sf"/>
</dbReference>
<dbReference type="PANTHER" id="PTHR21394">
    <property type="entry name" value="MAU2 CHROMATID COHESION FACTOR HOMOLOG"/>
    <property type="match status" value="1"/>
</dbReference>
<dbReference type="KEGG" id="btab:109033191"/>
<dbReference type="Pfam" id="PF10345">
    <property type="entry name" value="Cohesin_load"/>
    <property type="match status" value="1"/>
</dbReference>
<evidence type="ECO:0000256" key="8">
    <source>
        <dbReference type="ARBA" id="ARBA00023242"/>
    </source>
</evidence>
<evidence type="ECO:0000313" key="12">
    <source>
        <dbReference type="EMBL" id="CAH0382248.1"/>
    </source>
</evidence>
<dbReference type="SUPFAM" id="SSF48452">
    <property type="entry name" value="TPR-like"/>
    <property type="match status" value="2"/>
</dbReference>
<accession>A0A9P0EZR1</accession>
<dbReference type="OrthoDB" id="5565328at2759"/>
<proteinExistence type="inferred from homology"/>
<evidence type="ECO:0000256" key="10">
    <source>
        <dbReference type="ARBA" id="ARBA00025632"/>
    </source>
</evidence>
<keyword evidence="5" id="KW-0498">Mitosis</keyword>
<evidence type="ECO:0000256" key="4">
    <source>
        <dbReference type="ARBA" id="ARBA00022618"/>
    </source>
</evidence>
<comment type="function">
    <text evidence="10">Required for association of the cohesin complex with chromatin during interphase. Plays a role in sister chromatid cohesion and normal progression through prometaphase.</text>
</comment>
<evidence type="ECO:0000256" key="7">
    <source>
        <dbReference type="ARBA" id="ARBA00022829"/>
    </source>
</evidence>
<sequence length="589" mass="66548">MASSQDAWYLSLLGLAENFRRANPPQIKCCIQCLQAVLTFAPPVRVEARTHLQLGNILLNHTKNIDIARQHLEQAWSISQSINAFDEVKFETASVLADLYDQQSLSHLAKPILRKAIELSQHSIYWHCRLIFQLAQIHATERNYEVASSLLGVGVDYAHISAANYTRVLFLLSRCMLLLAEKKLTEVSPMLVQTGMLIENWQGNQYQKEYLRVFFLVLQVGLFLAAGQVKSVDPCLKQLQQSIQNIIGPMGPTDEMVCGPNVGDAFIWMPKTHLKVVVYLITVMHSMQAGYMDRAHKNATKVYSEIERLKHEKPSFATFQLQLLEHMVMCQLVMGEKAEALNEIAQAVQLCQPNPRLMMLHKPQLHTLLGLYAMSMNCMEAAEAQFSSVLQSSKDRDLWTFANLNLAIMYLRGRLDQQFATLAPRISPEALKKQGTKISLQAAAYYVQGLQAFFQGQHNEAKRYLREMLSLANAEGLNRLTSCSLVLLGQIYLSLENSNDSMNMVKPAMHLASKIPDLHIQLWASAILKDLYRMCHDPVNENEAQAMHTKYSQILLEDHFTASGMPEHSLINWLDEAFPQMLAPPSGPL</sequence>
<evidence type="ECO:0000256" key="3">
    <source>
        <dbReference type="ARBA" id="ARBA00017198"/>
    </source>
</evidence>